<accession>A0A383DVV9</accession>
<reference evidence="1" key="1">
    <citation type="submission" date="2018-05" db="EMBL/GenBank/DDBJ databases">
        <authorList>
            <person name="Lanie J.A."/>
            <person name="Ng W.-L."/>
            <person name="Kazmierczak K.M."/>
            <person name="Andrzejewski T.M."/>
            <person name="Davidsen T.M."/>
            <person name="Wayne K.J."/>
            <person name="Tettelin H."/>
            <person name="Glass J.I."/>
            <person name="Rusch D."/>
            <person name="Podicherti R."/>
            <person name="Tsui H.-C.T."/>
            <person name="Winkler M.E."/>
        </authorList>
    </citation>
    <scope>NUCLEOTIDE SEQUENCE</scope>
</reference>
<proteinExistence type="predicted"/>
<gene>
    <name evidence="1" type="ORF">METZ01_LOCUS501237</name>
</gene>
<organism evidence="1">
    <name type="scientific">marine metagenome</name>
    <dbReference type="NCBI Taxonomy" id="408172"/>
    <lineage>
        <taxon>unclassified sequences</taxon>
        <taxon>metagenomes</taxon>
        <taxon>ecological metagenomes</taxon>
    </lineage>
</organism>
<evidence type="ECO:0000313" key="1">
    <source>
        <dbReference type="EMBL" id="SVE48383.1"/>
    </source>
</evidence>
<dbReference type="AlphaFoldDB" id="A0A383DVV9"/>
<dbReference type="EMBL" id="UINC01220461">
    <property type="protein sequence ID" value="SVE48383.1"/>
    <property type="molecule type" value="Genomic_DNA"/>
</dbReference>
<name>A0A383DVV9_9ZZZZ</name>
<protein>
    <submittedName>
        <fullName evidence="1">Uncharacterized protein</fullName>
    </submittedName>
</protein>
<sequence length="101" mass="11225">MYNIVLRISGKEKNKVLKASKKAELNLSDYIKYCIYAEMRREQGFPTPEKTLHPTPTVQEQVKAIATGANLAQPCGELACDMAVVEVASMKFCETCNLRVG</sequence>